<feature type="transmembrane region" description="Helical" evidence="1">
    <location>
        <begin position="40"/>
        <end position="59"/>
    </location>
</feature>
<evidence type="ECO:0000256" key="1">
    <source>
        <dbReference type="SAM" id="Phobius"/>
    </source>
</evidence>
<accession>A0A094S837</accession>
<comment type="caution">
    <text evidence="2">The sequence shown here is derived from an EMBL/GenBank/DDBJ whole genome shotgun (WGS) entry which is preliminary data.</text>
</comment>
<proteinExistence type="predicted"/>
<reference evidence="2" key="1">
    <citation type="submission" date="2014-05" db="EMBL/GenBank/DDBJ databases">
        <title>Key roles for freshwater Actinobacteria revealed by deep metagenomic sequencing.</title>
        <authorList>
            <person name="Ghai R."/>
            <person name="Mizuno C.M."/>
            <person name="Picazo A."/>
            <person name="Camacho A."/>
            <person name="Rodriguez-Valera F."/>
        </authorList>
    </citation>
    <scope>NUCLEOTIDE SEQUENCE</scope>
</reference>
<keyword evidence="1" id="KW-1133">Transmembrane helix</keyword>
<evidence type="ECO:0000313" key="2">
    <source>
        <dbReference type="EMBL" id="KGA14083.1"/>
    </source>
</evidence>
<sequence length="140" mass="15252">MSDQKSSESIMLRGALIPSFIVGVIAIIICSILAGFSGFLGALIAQFVVIIYFAIHIGVSRIARNLDPMSTMALAVFSYFAKLLFLGVFLYLLSALTSRETINRTSFGATAITLTFAWLGGEIASYMKLRIHLPLPETKK</sequence>
<feature type="transmembrane region" description="Helical" evidence="1">
    <location>
        <begin position="105"/>
        <end position="124"/>
    </location>
</feature>
<feature type="transmembrane region" description="Helical" evidence="1">
    <location>
        <begin position="71"/>
        <end position="93"/>
    </location>
</feature>
<name>A0A094S837_9ZZZZ</name>
<feature type="transmembrane region" description="Helical" evidence="1">
    <location>
        <begin position="12"/>
        <end position="34"/>
    </location>
</feature>
<dbReference type="AlphaFoldDB" id="A0A094S837"/>
<keyword evidence="1" id="KW-0812">Transmembrane</keyword>
<keyword evidence="1" id="KW-0472">Membrane</keyword>
<dbReference type="EMBL" id="JNSK01000142">
    <property type="protein sequence ID" value="KGA14083.1"/>
    <property type="molecule type" value="Genomic_DNA"/>
</dbReference>
<gene>
    <name evidence="2" type="ORF">GM50_20770</name>
</gene>
<organism evidence="2">
    <name type="scientific">freshwater metagenome</name>
    <dbReference type="NCBI Taxonomy" id="449393"/>
    <lineage>
        <taxon>unclassified sequences</taxon>
        <taxon>metagenomes</taxon>
        <taxon>ecological metagenomes</taxon>
    </lineage>
</organism>
<protein>
    <recommendedName>
        <fullName evidence="3">ATP synthase protein I</fullName>
    </recommendedName>
</protein>
<evidence type="ECO:0008006" key="3">
    <source>
        <dbReference type="Google" id="ProtNLM"/>
    </source>
</evidence>